<accession>K3X3K9</accession>
<evidence type="ECO:0000256" key="3">
    <source>
        <dbReference type="ARBA" id="ARBA00023002"/>
    </source>
</evidence>
<keyword evidence="4" id="KW-0408">Iron</keyword>
<evidence type="ECO:0000313" key="5">
    <source>
        <dbReference type="EnsemblProtists" id="PYU1_T011808"/>
    </source>
</evidence>
<evidence type="ECO:0000256" key="4">
    <source>
        <dbReference type="ARBA" id="ARBA00023004"/>
    </source>
</evidence>
<keyword evidence="3" id="KW-0560">Oxidoreductase</keyword>
<dbReference type="HOGENOM" id="CLU_2150891_0_0_1"/>
<evidence type="ECO:0000256" key="1">
    <source>
        <dbReference type="ARBA" id="ARBA00010617"/>
    </source>
</evidence>
<dbReference type="VEuPathDB" id="FungiDB:PYU1_G011782"/>
<dbReference type="InterPro" id="IPR001128">
    <property type="entry name" value="Cyt_P450"/>
</dbReference>
<dbReference type="Pfam" id="PF00067">
    <property type="entry name" value="p450"/>
    <property type="match status" value="1"/>
</dbReference>
<protein>
    <recommendedName>
        <fullName evidence="7">Cytochrome P450</fullName>
    </recommendedName>
</protein>
<comment type="similarity">
    <text evidence="1">Belongs to the cytochrome P450 family.</text>
</comment>
<dbReference type="PANTHER" id="PTHR24296">
    <property type="entry name" value="CYTOCHROME P450"/>
    <property type="match status" value="1"/>
</dbReference>
<dbReference type="GO" id="GO:0005506">
    <property type="term" value="F:iron ion binding"/>
    <property type="evidence" value="ECO:0007669"/>
    <property type="project" value="InterPro"/>
</dbReference>
<dbReference type="GO" id="GO:0020037">
    <property type="term" value="F:heme binding"/>
    <property type="evidence" value="ECO:0007669"/>
    <property type="project" value="InterPro"/>
</dbReference>
<dbReference type="AlphaFoldDB" id="K3X3K9"/>
<dbReference type="InterPro" id="IPR036396">
    <property type="entry name" value="Cyt_P450_sf"/>
</dbReference>
<reference evidence="5" key="3">
    <citation type="submission" date="2015-02" db="UniProtKB">
        <authorList>
            <consortium name="EnsemblProtists"/>
        </authorList>
    </citation>
    <scope>IDENTIFICATION</scope>
    <source>
        <strain evidence="5">DAOM BR144</strain>
    </source>
</reference>
<reference evidence="6" key="1">
    <citation type="journal article" date="2010" name="Genome Biol.">
        <title>Genome sequence of the necrotrophic plant pathogen Pythium ultimum reveals original pathogenicity mechanisms and effector repertoire.</title>
        <authorList>
            <person name="Levesque C.A."/>
            <person name="Brouwer H."/>
            <person name="Cano L."/>
            <person name="Hamilton J.P."/>
            <person name="Holt C."/>
            <person name="Huitema E."/>
            <person name="Raffaele S."/>
            <person name="Robideau G.P."/>
            <person name="Thines M."/>
            <person name="Win J."/>
            <person name="Zerillo M.M."/>
            <person name="Beakes G.W."/>
            <person name="Boore J.L."/>
            <person name="Busam D."/>
            <person name="Dumas B."/>
            <person name="Ferriera S."/>
            <person name="Fuerstenberg S.I."/>
            <person name="Gachon C.M."/>
            <person name="Gaulin E."/>
            <person name="Govers F."/>
            <person name="Grenville-Briggs L."/>
            <person name="Horner N."/>
            <person name="Hostetler J."/>
            <person name="Jiang R.H."/>
            <person name="Johnson J."/>
            <person name="Krajaejun T."/>
            <person name="Lin H."/>
            <person name="Meijer H.J."/>
            <person name="Moore B."/>
            <person name="Morris P."/>
            <person name="Phuntmart V."/>
            <person name="Puiu D."/>
            <person name="Shetty J."/>
            <person name="Stajich J.E."/>
            <person name="Tripathy S."/>
            <person name="Wawra S."/>
            <person name="van West P."/>
            <person name="Whitty B.R."/>
            <person name="Coutinho P.M."/>
            <person name="Henrissat B."/>
            <person name="Martin F."/>
            <person name="Thomas P.D."/>
            <person name="Tyler B.M."/>
            <person name="De Vries R.P."/>
            <person name="Kamoun S."/>
            <person name="Yandell M."/>
            <person name="Tisserat N."/>
            <person name="Buell C.R."/>
        </authorList>
    </citation>
    <scope>NUCLEOTIDE SEQUENCE</scope>
    <source>
        <strain evidence="6">DAOM:BR144</strain>
    </source>
</reference>
<keyword evidence="2" id="KW-0479">Metal-binding</keyword>
<evidence type="ECO:0008006" key="7">
    <source>
        <dbReference type="Google" id="ProtNLM"/>
    </source>
</evidence>
<dbReference type="SUPFAM" id="SSF48264">
    <property type="entry name" value="Cytochrome P450"/>
    <property type="match status" value="1"/>
</dbReference>
<evidence type="ECO:0000313" key="6">
    <source>
        <dbReference type="Proteomes" id="UP000019132"/>
    </source>
</evidence>
<dbReference type="Gene3D" id="1.10.630.10">
    <property type="entry name" value="Cytochrome P450"/>
    <property type="match status" value="1"/>
</dbReference>
<keyword evidence="6" id="KW-1185">Reference proteome</keyword>
<dbReference type="EMBL" id="GL376637">
    <property type="status" value="NOT_ANNOTATED_CDS"/>
    <property type="molecule type" value="Genomic_DNA"/>
</dbReference>
<dbReference type="EnsemblProtists" id="PYU1_T011808">
    <property type="protein sequence ID" value="PYU1_T011808"/>
    <property type="gene ID" value="PYU1_G011782"/>
</dbReference>
<evidence type="ECO:0000256" key="2">
    <source>
        <dbReference type="ARBA" id="ARBA00022723"/>
    </source>
</evidence>
<organism evidence="5 6">
    <name type="scientific">Globisporangium ultimum (strain ATCC 200006 / CBS 805.95 / DAOM BR144)</name>
    <name type="common">Pythium ultimum</name>
    <dbReference type="NCBI Taxonomy" id="431595"/>
    <lineage>
        <taxon>Eukaryota</taxon>
        <taxon>Sar</taxon>
        <taxon>Stramenopiles</taxon>
        <taxon>Oomycota</taxon>
        <taxon>Peronosporomycetes</taxon>
        <taxon>Pythiales</taxon>
        <taxon>Pythiaceae</taxon>
        <taxon>Globisporangium</taxon>
    </lineage>
</organism>
<dbReference type="GO" id="GO:0016705">
    <property type="term" value="F:oxidoreductase activity, acting on paired donors, with incorporation or reduction of molecular oxygen"/>
    <property type="evidence" value="ECO:0007669"/>
    <property type="project" value="InterPro"/>
</dbReference>
<dbReference type="GO" id="GO:0004497">
    <property type="term" value="F:monooxygenase activity"/>
    <property type="evidence" value="ECO:0007669"/>
    <property type="project" value="InterPro"/>
</dbReference>
<dbReference type="STRING" id="431595.K3X3K9"/>
<dbReference type="InParanoid" id="K3X3K9"/>
<sequence length="112" mass="12519">MIGLAENILSQRLQENDGQLEKQSDIMSLFIKKAREMEGKGDACKLGQELETIKSAEITYEDIKNLRYLDAVMSETMRLYLTVPSNTKVAAKADYLPDGTFIPAGIEVTCRT</sequence>
<proteinExistence type="inferred from homology"/>
<dbReference type="eggNOG" id="KOG0157">
    <property type="taxonomic scope" value="Eukaryota"/>
</dbReference>
<dbReference type="Proteomes" id="UP000019132">
    <property type="component" value="Unassembled WGS sequence"/>
</dbReference>
<name>K3X3K9_GLOUD</name>
<reference evidence="6" key="2">
    <citation type="submission" date="2010-04" db="EMBL/GenBank/DDBJ databases">
        <authorList>
            <person name="Buell R."/>
            <person name="Hamilton J."/>
            <person name="Hostetler J."/>
        </authorList>
    </citation>
    <scope>NUCLEOTIDE SEQUENCE [LARGE SCALE GENOMIC DNA]</scope>
    <source>
        <strain evidence="6">DAOM:BR144</strain>
    </source>
</reference>